<feature type="region of interest" description="Disordered" evidence="1">
    <location>
        <begin position="94"/>
        <end position="113"/>
    </location>
</feature>
<feature type="region of interest" description="Disordered" evidence="1">
    <location>
        <begin position="124"/>
        <end position="145"/>
    </location>
</feature>
<gene>
    <name evidence="2" type="ORF">QBC32DRAFT_254467</name>
</gene>
<reference evidence="2" key="1">
    <citation type="journal article" date="2023" name="Mol. Phylogenet. Evol.">
        <title>Genome-scale phylogeny and comparative genomics of the fungal order Sordariales.</title>
        <authorList>
            <person name="Hensen N."/>
            <person name="Bonometti L."/>
            <person name="Westerberg I."/>
            <person name="Brannstrom I.O."/>
            <person name="Guillou S."/>
            <person name="Cros-Aarteil S."/>
            <person name="Calhoun S."/>
            <person name="Haridas S."/>
            <person name="Kuo A."/>
            <person name="Mondo S."/>
            <person name="Pangilinan J."/>
            <person name="Riley R."/>
            <person name="LaButti K."/>
            <person name="Andreopoulos B."/>
            <person name="Lipzen A."/>
            <person name="Chen C."/>
            <person name="Yan M."/>
            <person name="Daum C."/>
            <person name="Ng V."/>
            <person name="Clum A."/>
            <person name="Steindorff A."/>
            <person name="Ohm R.A."/>
            <person name="Martin F."/>
            <person name="Silar P."/>
            <person name="Natvig D.O."/>
            <person name="Lalanne C."/>
            <person name="Gautier V."/>
            <person name="Ament-Velasquez S.L."/>
            <person name="Kruys A."/>
            <person name="Hutchinson M.I."/>
            <person name="Powell A.J."/>
            <person name="Barry K."/>
            <person name="Miller A.N."/>
            <person name="Grigoriev I.V."/>
            <person name="Debuchy R."/>
            <person name="Gladieux P."/>
            <person name="Hiltunen Thoren M."/>
            <person name="Johannesson H."/>
        </authorList>
    </citation>
    <scope>NUCLEOTIDE SEQUENCE</scope>
    <source>
        <strain evidence="2">CBS 626.80</strain>
    </source>
</reference>
<name>A0AAN6NZF7_9PEZI</name>
<evidence type="ECO:0000256" key="1">
    <source>
        <dbReference type="SAM" id="MobiDB-lite"/>
    </source>
</evidence>
<protein>
    <submittedName>
        <fullName evidence="2">Uncharacterized protein</fullName>
    </submittedName>
</protein>
<feature type="compositionally biased region" description="Basic residues" evidence="1">
    <location>
        <begin position="45"/>
        <end position="56"/>
    </location>
</feature>
<dbReference type="Proteomes" id="UP001303222">
    <property type="component" value="Unassembled WGS sequence"/>
</dbReference>
<feature type="compositionally biased region" description="Basic and acidic residues" evidence="1">
    <location>
        <begin position="30"/>
        <end position="39"/>
    </location>
</feature>
<dbReference type="AlphaFoldDB" id="A0AAN6NZF7"/>
<sequence>MGLCDYDSSSSSDSDSSTVSVRYFEEDIRYHYPSSHKEGTASTRNRSHTTLSKKKRTWSETDNESDLPGVPDYPQPSGSSARFCYDSDAGSDSDDFMLENKKRRGAGNDGKPVVVPIASSVRDMDLDLGKSPGPLPPPAPRPTTTAVRNVLGRRRPVGVAWRYEYLGFSQPVGN</sequence>
<evidence type="ECO:0000313" key="2">
    <source>
        <dbReference type="EMBL" id="KAK3954910.1"/>
    </source>
</evidence>
<evidence type="ECO:0000313" key="3">
    <source>
        <dbReference type="Proteomes" id="UP001303222"/>
    </source>
</evidence>
<proteinExistence type="predicted"/>
<organism evidence="2 3">
    <name type="scientific">Pseudoneurospora amorphoporcata</name>
    <dbReference type="NCBI Taxonomy" id="241081"/>
    <lineage>
        <taxon>Eukaryota</taxon>
        <taxon>Fungi</taxon>
        <taxon>Dikarya</taxon>
        <taxon>Ascomycota</taxon>
        <taxon>Pezizomycotina</taxon>
        <taxon>Sordariomycetes</taxon>
        <taxon>Sordariomycetidae</taxon>
        <taxon>Sordariales</taxon>
        <taxon>Sordariaceae</taxon>
        <taxon>Pseudoneurospora</taxon>
    </lineage>
</organism>
<dbReference type="EMBL" id="MU859083">
    <property type="protein sequence ID" value="KAK3954910.1"/>
    <property type="molecule type" value="Genomic_DNA"/>
</dbReference>
<accession>A0AAN6NZF7</accession>
<comment type="caution">
    <text evidence="2">The sequence shown here is derived from an EMBL/GenBank/DDBJ whole genome shotgun (WGS) entry which is preliminary data.</text>
</comment>
<reference evidence="2" key="2">
    <citation type="submission" date="2023-06" db="EMBL/GenBank/DDBJ databases">
        <authorList>
            <consortium name="Lawrence Berkeley National Laboratory"/>
            <person name="Mondo S.J."/>
            <person name="Hensen N."/>
            <person name="Bonometti L."/>
            <person name="Westerberg I."/>
            <person name="Brannstrom I.O."/>
            <person name="Guillou S."/>
            <person name="Cros-Aarteil S."/>
            <person name="Calhoun S."/>
            <person name="Haridas S."/>
            <person name="Kuo A."/>
            <person name="Pangilinan J."/>
            <person name="Riley R."/>
            <person name="Labutti K."/>
            <person name="Andreopoulos B."/>
            <person name="Lipzen A."/>
            <person name="Chen C."/>
            <person name="Yanf M."/>
            <person name="Daum C."/>
            <person name="Ng V."/>
            <person name="Clum A."/>
            <person name="Steindorff A."/>
            <person name="Ohm R."/>
            <person name="Martin F."/>
            <person name="Silar P."/>
            <person name="Natvig D."/>
            <person name="Lalanne C."/>
            <person name="Gautier V."/>
            <person name="Ament-Velasquez S.L."/>
            <person name="Kruys A."/>
            <person name="Hutchinson M.I."/>
            <person name="Powell A.J."/>
            <person name="Barry K."/>
            <person name="Miller A.N."/>
            <person name="Grigoriev I.V."/>
            <person name="Debuchy R."/>
            <person name="Gladieux P."/>
            <person name="Thoren M.H."/>
            <person name="Johannesson H."/>
        </authorList>
    </citation>
    <scope>NUCLEOTIDE SEQUENCE</scope>
    <source>
        <strain evidence="2">CBS 626.80</strain>
    </source>
</reference>
<keyword evidence="3" id="KW-1185">Reference proteome</keyword>
<feature type="region of interest" description="Disordered" evidence="1">
    <location>
        <begin position="30"/>
        <end position="88"/>
    </location>
</feature>